<dbReference type="EMBL" id="PQXI01000177">
    <property type="protein sequence ID" value="TGO22236.1"/>
    <property type="molecule type" value="Genomic_DNA"/>
</dbReference>
<comment type="caution">
    <text evidence="1">The sequence shown here is derived from an EMBL/GenBank/DDBJ whole genome shotgun (WGS) entry which is preliminary data.</text>
</comment>
<protein>
    <submittedName>
        <fullName evidence="1">Uncharacterized protein</fullName>
    </submittedName>
</protein>
<evidence type="ECO:0000313" key="1">
    <source>
        <dbReference type="EMBL" id="TGO22236.1"/>
    </source>
</evidence>
<name>A0A4Z1FCJ6_9HELO</name>
<reference evidence="1 2" key="1">
    <citation type="submission" date="2017-12" db="EMBL/GenBank/DDBJ databases">
        <title>Comparative genomics of Botrytis spp.</title>
        <authorList>
            <person name="Valero-Jimenez C.A."/>
            <person name="Tapia P."/>
            <person name="Veloso J."/>
            <person name="Silva-Moreno E."/>
            <person name="Staats M."/>
            <person name="Valdes J.H."/>
            <person name="Van Kan J.A.L."/>
        </authorList>
    </citation>
    <scope>NUCLEOTIDE SEQUENCE [LARGE SCALE GENOMIC DNA]</scope>
    <source>
        <strain evidence="1 2">Bp0003</strain>
    </source>
</reference>
<keyword evidence="2" id="KW-1185">Reference proteome</keyword>
<organism evidence="1 2">
    <name type="scientific">Botrytis paeoniae</name>
    <dbReference type="NCBI Taxonomy" id="278948"/>
    <lineage>
        <taxon>Eukaryota</taxon>
        <taxon>Fungi</taxon>
        <taxon>Dikarya</taxon>
        <taxon>Ascomycota</taxon>
        <taxon>Pezizomycotina</taxon>
        <taxon>Leotiomycetes</taxon>
        <taxon>Helotiales</taxon>
        <taxon>Sclerotiniaceae</taxon>
        <taxon>Botrytis</taxon>
    </lineage>
</organism>
<evidence type="ECO:0000313" key="2">
    <source>
        <dbReference type="Proteomes" id="UP000297910"/>
    </source>
</evidence>
<accession>A0A4Z1FCJ6</accession>
<gene>
    <name evidence="1" type="ORF">BPAE_0177g00300</name>
</gene>
<proteinExistence type="predicted"/>
<dbReference type="AlphaFoldDB" id="A0A4Z1FCJ6"/>
<dbReference type="Proteomes" id="UP000297910">
    <property type="component" value="Unassembled WGS sequence"/>
</dbReference>
<sequence>MTTPSGTSSEETEQSIRSLDPVPTALLRLILCDGYYDLITCDLGTEFTSEDTKKLPTLASHIPGNPDVSTAKYRYRVDPIGDGQNVVIIDRMKEGLYSGPEAKEQRKDLAAIERRIPYLKDRYTNTGMNDHPEIWLLADYILWLINLVIPDGTNDTGKPPIWIFIIPSNWSKKSIKLYTIALNASPKLKDRYILQSEIASVLTGLINLSLEGLEMENGTVFCTFDFSISRQISKKPVQFERIMPPTALYGGGSDVENSFEKYIRDLWPVKSELPEKFERNLGIAKISFATWFKSWDGEEELKTYSFGDRDITVTSKFFFLGGASNSSILQKGIEEFLHVTGLQDLDIVALGTCNCTMIVSYRAILQALIPTNSFTKSYYWIGICKEELYRKCIHISPLDEDDIPAKRNNTGESKYNQAKTIQ</sequence>